<gene>
    <name evidence="2" type="ORF">QX99_01083</name>
</gene>
<dbReference type="AlphaFoldDB" id="A0A0D1LY59"/>
<dbReference type="Proteomes" id="UP000032287">
    <property type="component" value="Unassembled WGS sequence"/>
</dbReference>
<name>A0A0D1LY59_9LACO</name>
<keyword evidence="1" id="KW-1133">Transmembrane helix</keyword>
<keyword evidence="3" id="KW-1185">Reference proteome</keyword>
<feature type="transmembrane region" description="Helical" evidence="1">
    <location>
        <begin position="54"/>
        <end position="74"/>
    </location>
</feature>
<accession>A0A0D1LY59</accession>
<evidence type="ECO:0000313" key="3">
    <source>
        <dbReference type="Proteomes" id="UP000032287"/>
    </source>
</evidence>
<keyword evidence="1" id="KW-0812">Transmembrane</keyword>
<comment type="caution">
    <text evidence="2">The sequence shown here is derived from an EMBL/GenBank/DDBJ whole genome shotgun (WGS) entry which is preliminary data.</text>
</comment>
<protein>
    <recommendedName>
        <fullName evidence="4">DUF1453 family protein</fullName>
    </recommendedName>
</protein>
<evidence type="ECO:0000256" key="1">
    <source>
        <dbReference type="SAM" id="Phobius"/>
    </source>
</evidence>
<dbReference type="EMBL" id="JWHU01000016">
    <property type="protein sequence ID" value="KIU20776.1"/>
    <property type="molecule type" value="Genomic_DNA"/>
</dbReference>
<proteinExistence type="predicted"/>
<sequence>MTSNLFISLLLLVLILIRQLSARVVLHQTRTFLILIGIGCLLAYQGRSTIHWNLLLMSAIGFGDIFLPIFFGWLRAISSKIWFDSEKQLIFCKGTLITAGLWLAYIALHGMIGYLIKGSDNFMLISLGLSLLTQRELIWQRVSRFFPREISKNQAFQLEHDKKDK</sequence>
<evidence type="ECO:0008006" key="4">
    <source>
        <dbReference type="Google" id="ProtNLM"/>
    </source>
</evidence>
<keyword evidence="1" id="KW-0472">Membrane</keyword>
<reference evidence="2 3" key="1">
    <citation type="journal article" date="2015" name="Microbiology (Mosc.)">
        <title>Genomics of the Weissella cibaria species with an examination of its metabolic traits.</title>
        <authorList>
            <person name="Lynch K.M."/>
            <person name="Lucid A."/>
            <person name="Arendt E.K."/>
            <person name="Sleator R.D."/>
            <person name="Lucey B."/>
            <person name="Coffey A."/>
        </authorList>
    </citation>
    <scope>NUCLEOTIDE SEQUENCE [LARGE SCALE GENOMIC DNA]</scope>
    <source>
        <strain evidence="2 3">MG1</strain>
    </source>
</reference>
<feature type="transmembrane region" description="Helical" evidence="1">
    <location>
        <begin position="95"/>
        <end position="116"/>
    </location>
</feature>
<dbReference type="RefSeq" id="WP_043708283.1">
    <property type="nucleotide sequence ID" value="NZ_JALOCT010000008.1"/>
</dbReference>
<dbReference type="PATRIC" id="fig|137591.25.peg.1051"/>
<evidence type="ECO:0000313" key="2">
    <source>
        <dbReference type="EMBL" id="KIU20776.1"/>
    </source>
</evidence>
<organism evidence="2 3">
    <name type="scientific">Weissella cibaria</name>
    <dbReference type="NCBI Taxonomy" id="137591"/>
    <lineage>
        <taxon>Bacteria</taxon>
        <taxon>Bacillati</taxon>
        <taxon>Bacillota</taxon>
        <taxon>Bacilli</taxon>
        <taxon>Lactobacillales</taxon>
        <taxon>Lactobacillaceae</taxon>
        <taxon>Weissella</taxon>
    </lineage>
</organism>